<dbReference type="InterPro" id="IPR012859">
    <property type="entry name" value="Pilin_N_archaeal"/>
</dbReference>
<dbReference type="NCBIfam" id="TIGR02537">
    <property type="entry name" value="arch_flag_Nterm"/>
    <property type="match status" value="1"/>
</dbReference>
<feature type="transmembrane region" description="Helical" evidence="1">
    <location>
        <begin position="21"/>
        <end position="43"/>
    </location>
</feature>
<evidence type="ECO:0000313" key="3">
    <source>
        <dbReference type="EMBL" id="QCC50048.1"/>
    </source>
</evidence>
<evidence type="ECO:0000313" key="4">
    <source>
        <dbReference type="Proteomes" id="UP000296706"/>
    </source>
</evidence>
<keyword evidence="4" id="KW-1185">Reference proteome</keyword>
<protein>
    <submittedName>
        <fullName evidence="3">Type IV pilin</fullName>
    </submittedName>
</protein>
<organism evidence="3 4">
    <name type="scientific">Halapricum salinum</name>
    <dbReference type="NCBI Taxonomy" id="1457250"/>
    <lineage>
        <taxon>Archaea</taxon>
        <taxon>Methanobacteriati</taxon>
        <taxon>Methanobacteriota</taxon>
        <taxon>Stenosarchaea group</taxon>
        <taxon>Halobacteria</taxon>
        <taxon>Halobacteriales</taxon>
        <taxon>Haloarculaceae</taxon>
        <taxon>Halapricum</taxon>
    </lineage>
</organism>
<dbReference type="EMBL" id="CP031310">
    <property type="protein sequence ID" value="QCC50048.1"/>
    <property type="molecule type" value="Genomic_DNA"/>
</dbReference>
<feature type="domain" description="Archaeal Type IV pilin N-terminal" evidence="2">
    <location>
        <begin position="13"/>
        <end position="92"/>
    </location>
</feature>
<evidence type="ECO:0000256" key="1">
    <source>
        <dbReference type="SAM" id="Phobius"/>
    </source>
</evidence>
<dbReference type="AlphaFoldDB" id="A0A4D6HA91"/>
<evidence type="ECO:0000259" key="2">
    <source>
        <dbReference type="Pfam" id="PF07790"/>
    </source>
</evidence>
<reference evidence="3 4" key="1">
    <citation type="journal article" date="2019" name="Nat. Commun.">
        <title>A new type of DNA phosphorothioation-based antiviral system in archaea.</title>
        <authorList>
            <person name="Xiong L."/>
            <person name="Liu S."/>
            <person name="Chen S."/>
            <person name="Xiao Y."/>
            <person name="Zhu B."/>
            <person name="Gao Y."/>
            <person name="Zhang Y."/>
            <person name="Chen B."/>
            <person name="Luo J."/>
            <person name="Deng Z."/>
            <person name="Chen X."/>
            <person name="Wang L."/>
            <person name="Chen S."/>
        </authorList>
    </citation>
    <scope>NUCLEOTIDE SEQUENCE [LARGE SCALE GENOMIC DNA]</scope>
    <source>
        <strain evidence="3 4">CBA1105</strain>
    </source>
</reference>
<dbReference type="InterPro" id="IPR013373">
    <property type="entry name" value="Flagellin/pilin_N_arc"/>
</dbReference>
<name>A0A4D6HA91_9EURY</name>
<proteinExistence type="predicted"/>
<dbReference type="Proteomes" id="UP000296706">
    <property type="component" value="Chromosome"/>
</dbReference>
<dbReference type="GeneID" id="39846582"/>
<dbReference type="PANTHER" id="PTHR38138">
    <property type="entry name" value="VNG6441H"/>
    <property type="match status" value="1"/>
</dbReference>
<gene>
    <name evidence="3" type="ORF">DV733_01900</name>
</gene>
<dbReference type="KEGG" id="hsn:DV733_01900"/>
<keyword evidence="1" id="KW-1133">Transmembrane helix</keyword>
<dbReference type="STRING" id="1457250.GCA_000755225_02676"/>
<accession>A0A4D6HA91</accession>
<keyword evidence="1" id="KW-0472">Membrane</keyword>
<dbReference type="PANTHER" id="PTHR38138:SF1">
    <property type="entry name" value="ARCHAEAL TYPE IV PILIN N-TERMINAL DOMAIN-CONTAINING PROTEIN"/>
    <property type="match status" value="1"/>
</dbReference>
<dbReference type="Pfam" id="PF07790">
    <property type="entry name" value="Pilin_N"/>
    <property type="match status" value="1"/>
</dbReference>
<keyword evidence="1" id="KW-0812">Transmembrane</keyword>
<dbReference type="RefSeq" id="WP_049993492.1">
    <property type="nucleotide sequence ID" value="NZ_CP031310.1"/>
</dbReference>
<sequence>MEYMQQLRNGDERGVSPVIGVILMVAIVVILAAVAAVFLTGFADEDVQNAPSFGSDTDYELSERGHITSVTISHASGDTIEASKLSLEVTGAQAVAPDGTSTDVEYTGNSLAAVGTDLSAGDEILLSKSKFTKTSGTFGPNEELDLSNAIVRVVWTKGPEQSNVIFVWDGEEHA</sequence>